<dbReference type="Gene3D" id="3.10.450.50">
    <property type="match status" value="1"/>
</dbReference>
<evidence type="ECO:0000313" key="2">
    <source>
        <dbReference type="EMBL" id="GGG78965.1"/>
    </source>
</evidence>
<name>A0A917M4W7_9BACI</name>
<dbReference type="EMBL" id="BMFR01000010">
    <property type="protein sequence ID" value="GGG78965.1"/>
    <property type="molecule type" value="Genomic_DNA"/>
</dbReference>
<comment type="caution">
    <text evidence="2">The sequence shown here is derived from an EMBL/GenBank/DDBJ whole genome shotgun (WGS) entry which is preliminary data.</text>
</comment>
<reference evidence="2" key="1">
    <citation type="journal article" date="2014" name="Int. J. Syst. Evol. Microbiol.">
        <title>Complete genome sequence of Corynebacterium casei LMG S-19264T (=DSM 44701T), isolated from a smear-ripened cheese.</title>
        <authorList>
            <consortium name="US DOE Joint Genome Institute (JGI-PGF)"/>
            <person name="Walter F."/>
            <person name="Albersmeier A."/>
            <person name="Kalinowski J."/>
            <person name="Ruckert C."/>
        </authorList>
    </citation>
    <scope>NUCLEOTIDE SEQUENCE</scope>
    <source>
        <strain evidence="2">CGMCC 1.12754</strain>
    </source>
</reference>
<proteinExistence type="predicted"/>
<feature type="domain" description="SnoaL-like" evidence="1">
    <location>
        <begin position="8"/>
        <end position="56"/>
    </location>
</feature>
<dbReference type="AlphaFoldDB" id="A0A917M4W7"/>
<keyword evidence="3" id="KW-1185">Reference proteome</keyword>
<evidence type="ECO:0000313" key="3">
    <source>
        <dbReference type="Proteomes" id="UP000622860"/>
    </source>
</evidence>
<organism evidence="2 3">
    <name type="scientific">Virgibacillus oceani</name>
    <dbReference type="NCBI Taxonomy" id="1479511"/>
    <lineage>
        <taxon>Bacteria</taxon>
        <taxon>Bacillati</taxon>
        <taxon>Bacillota</taxon>
        <taxon>Bacilli</taxon>
        <taxon>Bacillales</taxon>
        <taxon>Bacillaceae</taxon>
        <taxon>Virgibacillus</taxon>
    </lineage>
</organism>
<sequence>MNWIALGETVAVCIYQFHWTGNVEGKRKEGSGRGTNVFRQSDDSWKVVHEHLSIPTYVK</sequence>
<accession>A0A917M4W7</accession>
<dbReference type="InterPro" id="IPR037401">
    <property type="entry name" value="SnoaL-like"/>
</dbReference>
<dbReference type="Proteomes" id="UP000622860">
    <property type="component" value="Unassembled WGS sequence"/>
</dbReference>
<gene>
    <name evidence="2" type="ORF">GCM10011398_25360</name>
</gene>
<dbReference type="InterPro" id="IPR032710">
    <property type="entry name" value="NTF2-like_dom_sf"/>
</dbReference>
<reference evidence="2" key="2">
    <citation type="submission" date="2020-09" db="EMBL/GenBank/DDBJ databases">
        <authorList>
            <person name="Sun Q."/>
            <person name="Zhou Y."/>
        </authorList>
    </citation>
    <scope>NUCLEOTIDE SEQUENCE</scope>
    <source>
        <strain evidence="2">CGMCC 1.12754</strain>
    </source>
</reference>
<dbReference type="Pfam" id="PF13474">
    <property type="entry name" value="SnoaL_3"/>
    <property type="match status" value="1"/>
</dbReference>
<evidence type="ECO:0000259" key="1">
    <source>
        <dbReference type="Pfam" id="PF13474"/>
    </source>
</evidence>
<dbReference type="SUPFAM" id="SSF54427">
    <property type="entry name" value="NTF2-like"/>
    <property type="match status" value="1"/>
</dbReference>
<protein>
    <recommendedName>
        <fullName evidence="1">SnoaL-like domain-containing protein</fullName>
    </recommendedName>
</protein>